<reference evidence="1 2" key="1">
    <citation type="submission" date="2016-10" db="EMBL/GenBank/DDBJ databases">
        <title>Systematic genetic and metabolomic analysis of Xenorhabdus and Photorhabdus spp., highlights the requirements for a dual symbiotic and pathogenic life style.</title>
        <authorList>
            <person name="Tobias N.J."/>
            <person name="Wolff H."/>
            <person name="Djahanschiri B."/>
            <person name="Pidot S.J."/>
            <person name="Stinear T.P."/>
            <person name="Ebersberger I."/>
            <person name="Bode H.B."/>
        </authorList>
    </citation>
    <scope>NUCLEOTIDE SEQUENCE [LARGE SCALE GENOMIC DNA]</scope>
    <source>
        <strain evidence="1 2">DSM 22392</strain>
    </source>
</reference>
<evidence type="ECO:0000313" key="2">
    <source>
        <dbReference type="Proteomes" id="UP000194350"/>
    </source>
</evidence>
<protein>
    <submittedName>
        <fullName evidence="1">Uncharacterized protein</fullName>
    </submittedName>
</protein>
<gene>
    <name evidence="1" type="ORF">Xvie_01999</name>
</gene>
<proteinExistence type="predicted"/>
<keyword evidence="2" id="KW-1185">Reference proteome</keyword>
<sequence length="68" mass="7240">MKEIDNGLLNNVSGAGFIDSVGPVISGGPIESVKTGKTVLERLGDVARIVRHILIDAAKYHLTHCSKK</sequence>
<dbReference type="AlphaFoldDB" id="A0A1Y2SE28"/>
<dbReference type="Proteomes" id="UP000194350">
    <property type="component" value="Unassembled WGS sequence"/>
</dbReference>
<evidence type="ECO:0000313" key="1">
    <source>
        <dbReference type="EMBL" id="OTA16229.1"/>
    </source>
</evidence>
<organism evidence="1 2">
    <name type="scientific">Xenorhabdus vietnamensis</name>
    <dbReference type="NCBI Taxonomy" id="351656"/>
    <lineage>
        <taxon>Bacteria</taxon>
        <taxon>Pseudomonadati</taxon>
        <taxon>Pseudomonadota</taxon>
        <taxon>Gammaproteobacteria</taxon>
        <taxon>Enterobacterales</taxon>
        <taxon>Morganellaceae</taxon>
        <taxon>Xenorhabdus</taxon>
    </lineage>
</organism>
<dbReference type="RefSeq" id="WP_086109161.1">
    <property type="nucleotide sequence ID" value="NZ_CAWNGD010000139.1"/>
</dbReference>
<comment type="caution">
    <text evidence="1">The sequence shown here is derived from an EMBL/GenBank/DDBJ whole genome shotgun (WGS) entry which is preliminary data.</text>
</comment>
<dbReference type="EMBL" id="MUBJ01000009">
    <property type="protein sequence ID" value="OTA16229.1"/>
    <property type="molecule type" value="Genomic_DNA"/>
</dbReference>
<name>A0A1Y2SE28_9GAMM</name>
<accession>A0A1Y2SE28</accession>